<dbReference type="Gene3D" id="3.80.10.10">
    <property type="entry name" value="Ribonuclease Inhibitor"/>
    <property type="match status" value="3"/>
</dbReference>
<feature type="domain" description="R13L1/DRL21-like LRR repeat region" evidence="10">
    <location>
        <begin position="635"/>
        <end position="761"/>
    </location>
</feature>
<evidence type="ECO:0000256" key="4">
    <source>
        <dbReference type="ARBA" id="ARBA00022741"/>
    </source>
</evidence>
<evidence type="ECO:0000256" key="5">
    <source>
        <dbReference type="ARBA" id="ARBA00022821"/>
    </source>
</evidence>
<dbReference type="Gene3D" id="1.10.8.430">
    <property type="entry name" value="Helical domain of apoptotic protease-activating factors"/>
    <property type="match status" value="1"/>
</dbReference>
<evidence type="ECO:0000256" key="1">
    <source>
        <dbReference type="ARBA" id="ARBA00008894"/>
    </source>
</evidence>
<dbReference type="Pfam" id="PF00931">
    <property type="entry name" value="NB-ARC"/>
    <property type="match status" value="1"/>
</dbReference>
<evidence type="ECO:0000313" key="11">
    <source>
        <dbReference type="EMBL" id="THG22913.1"/>
    </source>
</evidence>
<sequence>MDVFGIFISPFVQATVDKLSSYLINLVSTADVGTGIQNLKKALEDLETLLADAENKQVYDKDIKKWLEEVQPLAYDADDLLDDFATEALERKIMAEETTMGRRPAKFPRLSSIFPFNLKNGSKLNEITSQLQEVATIGKDLGLDKRLAGRMSTDLWQRSQTTSLKEPHIHGRDEDMKQIIELLLGDAPTAKKFDVIPIVGMGGIGKTTLVQHIYDHDKVEKHFNMQAWVCVSVDFDILGTTKAILESFTHRPCDLGKLNEVQVQLRNTLAEKKFLLVLDDVWHYGHDGWNSLRLPFEAGAPGSKIIVTTRQGGVVKQMGMDEYLNLKNLLYDDCWLIFAHHAFENRNIMECPELVSIGKKIVKHRCGGLPLAARALGSLLRCKQEEREWKEILNSNIWNEESGILSALKLSYLHLPSHLKRCFSYCAIIPMNYEFKEEELVLLWMAETVKWFKNNLEYGRHNKISDKARHSSYVGSTYQGIKKFKVFDDAKCLRTFLEFLPQQQFHYVTRYLIHDLLPNLKCLRELRLCGIGIIELPYSIGDLKHLRYFDISYSGITRLPETVVTLYNLQVLFLQFCSRLQKLPLNIGRLVNLRHFDMTGVDIPSSEEMSPHIGKLTSLQTLSNFIVGNDCGRKIGELKNLSNIRGAIHISRLENVGGVKDARDANFMSKEELKELLLEWDESHRSQNDIVERDVLDVMRPFKLLERLTIIGYGSTKFPNWVGDVSYSKMVFMRLKGSKYCISLPPLGQLPLLKDLYIEGMSAIKCLGCEFYGQQCGAKPFPSLERLSFKFMPEWEDWSAFENEGVQPFGHLSELSIINCPKLVGRLPNDLPCLNSLKIDGCPQLLIDVSSLVQPSLVSLSMNNVMLPSLPALLGTKNTIEHGSLTLDISHVTVLDSLCDPSTTDAELLANAMSKHLTSITALSISHVEKLAFLPTWFTRDLRELKKLDISNCQELITLSRNKGLPCMTRLEYLTISNCGMHTYTSLGVLKIYSCESLISFPMKGLPSMLRELEVSYCDALESLPELMTLNNLQELKVSECASLTYLLSRGGLPSTLKQLGIEGCRNLESLFAEEGIKIDCPSLETICIKFCWSLKSLPEANNLRNLSELQINYCYNLEPLSLGGHDENNNNMNQLSSLQKLCLYKCRARMVSYFVKEGSFPTNITSLEIGDFVGQLPVPPPSPLEWGLHKLSSLTTLHLDGGGWPWGDTVSFPEEGMFLPTSLINLTINGFPNLERLSCEEFQNLTSLERLEIWSCPRLASFPKEGLPPSLLHLLIYRCPELATFPEQGFPPSLLSLDIRGCNPILKQKCEKGKEYWPIIQYIPQVDVVV</sequence>
<keyword evidence="3" id="KW-0677">Repeat</keyword>
<dbReference type="InterPro" id="IPR042197">
    <property type="entry name" value="Apaf_helical"/>
</dbReference>
<dbReference type="GO" id="GO:0043531">
    <property type="term" value="F:ADP binding"/>
    <property type="evidence" value="ECO:0007669"/>
    <property type="project" value="InterPro"/>
</dbReference>
<proteinExistence type="inferred from homology"/>
<name>A0A4S4F0H0_CAMSN</name>
<dbReference type="STRING" id="542762.A0A4S4F0H0"/>
<keyword evidence="5" id="KW-0611">Plant defense</keyword>
<dbReference type="GO" id="GO:0005524">
    <property type="term" value="F:ATP binding"/>
    <property type="evidence" value="ECO:0007669"/>
    <property type="project" value="UniProtKB-KW"/>
</dbReference>
<evidence type="ECO:0000259" key="9">
    <source>
        <dbReference type="Pfam" id="PF23247"/>
    </source>
</evidence>
<evidence type="ECO:0000256" key="3">
    <source>
        <dbReference type="ARBA" id="ARBA00022737"/>
    </source>
</evidence>
<evidence type="ECO:0000259" key="10">
    <source>
        <dbReference type="Pfam" id="PF25019"/>
    </source>
</evidence>
<dbReference type="PRINTS" id="PR00364">
    <property type="entry name" value="DISEASERSIST"/>
</dbReference>
<keyword evidence="2" id="KW-0433">Leucine-rich repeat</keyword>
<dbReference type="Gene3D" id="3.40.50.300">
    <property type="entry name" value="P-loop containing nucleotide triphosphate hydrolases"/>
    <property type="match status" value="1"/>
</dbReference>
<comment type="caution">
    <text evidence="11">The sequence shown here is derived from an EMBL/GenBank/DDBJ whole genome shotgun (WGS) entry which is preliminary data.</text>
</comment>
<evidence type="ECO:0000256" key="2">
    <source>
        <dbReference type="ARBA" id="ARBA00022614"/>
    </source>
</evidence>
<dbReference type="InterPro" id="IPR002182">
    <property type="entry name" value="NB-ARC"/>
</dbReference>
<reference evidence="11 12" key="1">
    <citation type="journal article" date="2018" name="Proc. Natl. Acad. Sci. U.S.A.">
        <title>Draft genome sequence of Camellia sinensis var. sinensis provides insights into the evolution of the tea genome and tea quality.</title>
        <authorList>
            <person name="Wei C."/>
            <person name="Yang H."/>
            <person name="Wang S."/>
            <person name="Zhao J."/>
            <person name="Liu C."/>
            <person name="Gao L."/>
            <person name="Xia E."/>
            <person name="Lu Y."/>
            <person name="Tai Y."/>
            <person name="She G."/>
            <person name="Sun J."/>
            <person name="Cao H."/>
            <person name="Tong W."/>
            <person name="Gao Q."/>
            <person name="Li Y."/>
            <person name="Deng W."/>
            <person name="Jiang X."/>
            <person name="Wang W."/>
            <person name="Chen Q."/>
            <person name="Zhang S."/>
            <person name="Li H."/>
            <person name="Wu J."/>
            <person name="Wang P."/>
            <person name="Li P."/>
            <person name="Shi C."/>
            <person name="Zheng F."/>
            <person name="Jian J."/>
            <person name="Huang B."/>
            <person name="Shan D."/>
            <person name="Shi M."/>
            <person name="Fang C."/>
            <person name="Yue Y."/>
            <person name="Li F."/>
            <person name="Li D."/>
            <person name="Wei S."/>
            <person name="Han B."/>
            <person name="Jiang C."/>
            <person name="Yin Y."/>
            <person name="Xia T."/>
            <person name="Zhang Z."/>
            <person name="Bennetzen J.L."/>
            <person name="Zhao S."/>
            <person name="Wan X."/>
        </authorList>
    </citation>
    <scope>NUCLEOTIDE SEQUENCE [LARGE SCALE GENOMIC DNA]</scope>
    <source>
        <strain evidence="12">cv. Shuchazao</strain>
        <tissue evidence="11">Leaf</tissue>
    </source>
</reference>
<dbReference type="InterPro" id="IPR036388">
    <property type="entry name" value="WH-like_DNA-bd_sf"/>
</dbReference>
<organism evidence="11 12">
    <name type="scientific">Camellia sinensis var. sinensis</name>
    <name type="common">China tea</name>
    <dbReference type="NCBI Taxonomy" id="542762"/>
    <lineage>
        <taxon>Eukaryota</taxon>
        <taxon>Viridiplantae</taxon>
        <taxon>Streptophyta</taxon>
        <taxon>Embryophyta</taxon>
        <taxon>Tracheophyta</taxon>
        <taxon>Spermatophyta</taxon>
        <taxon>Magnoliopsida</taxon>
        <taxon>eudicotyledons</taxon>
        <taxon>Gunneridae</taxon>
        <taxon>Pentapetalae</taxon>
        <taxon>asterids</taxon>
        <taxon>Ericales</taxon>
        <taxon>Theaceae</taxon>
        <taxon>Camellia</taxon>
    </lineage>
</organism>
<dbReference type="EMBL" id="SDRB02000619">
    <property type="protein sequence ID" value="THG22913.1"/>
    <property type="molecule type" value="Genomic_DNA"/>
</dbReference>
<dbReference type="SUPFAM" id="SSF52058">
    <property type="entry name" value="L domain-like"/>
    <property type="match status" value="2"/>
</dbReference>
<dbReference type="PANTHER" id="PTHR36766:SF51">
    <property type="entry name" value="DISEASE RESISTANCE RPP13-LIKE PROTEIN 1"/>
    <property type="match status" value="1"/>
</dbReference>
<dbReference type="Pfam" id="PF18052">
    <property type="entry name" value="Rx_N"/>
    <property type="match status" value="1"/>
</dbReference>
<dbReference type="Proteomes" id="UP000306102">
    <property type="component" value="Unassembled WGS sequence"/>
</dbReference>
<evidence type="ECO:0000256" key="6">
    <source>
        <dbReference type="ARBA" id="ARBA00022840"/>
    </source>
</evidence>
<dbReference type="Gene3D" id="1.20.5.4130">
    <property type="match status" value="1"/>
</dbReference>
<evidence type="ECO:0000259" key="8">
    <source>
        <dbReference type="Pfam" id="PF18052"/>
    </source>
</evidence>
<dbReference type="GO" id="GO:0006952">
    <property type="term" value="P:defense response"/>
    <property type="evidence" value="ECO:0007669"/>
    <property type="project" value="UniProtKB-KW"/>
</dbReference>
<dbReference type="Pfam" id="PF23247">
    <property type="entry name" value="LRR_RPS2"/>
    <property type="match status" value="1"/>
</dbReference>
<keyword evidence="6" id="KW-0067">ATP-binding</keyword>
<dbReference type="FunFam" id="3.40.50.300:FF:001091">
    <property type="entry name" value="Probable disease resistance protein At1g61300"/>
    <property type="match status" value="1"/>
</dbReference>
<dbReference type="GO" id="GO:0051707">
    <property type="term" value="P:response to other organism"/>
    <property type="evidence" value="ECO:0007669"/>
    <property type="project" value="UniProtKB-ARBA"/>
</dbReference>
<comment type="similarity">
    <text evidence="1">Belongs to the disease resistance NB-LRR family.</text>
</comment>
<evidence type="ECO:0008006" key="13">
    <source>
        <dbReference type="Google" id="ProtNLM"/>
    </source>
</evidence>
<evidence type="ECO:0000313" key="12">
    <source>
        <dbReference type="Proteomes" id="UP000306102"/>
    </source>
</evidence>
<feature type="domain" description="Disease resistance N-terminal" evidence="8">
    <location>
        <begin position="11"/>
        <end position="97"/>
    </location>
</feature>
<feature type="domain" description="NB-ARC" evidence="7">
    <location>
        <begin position="174"/>
        <end position="346"/>
    </location>
</feature>
<dbReference type="InterPro" id="IPR027417">
    <property type="entry name" value="P-loop_NTPase"/>
</dbReference>
<dbReference type="Pfam" id="PF25019">
    <property type="entry name" value="LRR_R13L1-DRL21"/>
    <property type="match status" value="1"/>
</dbReference>
<gene>
    <name evidence="11" type="ORF">TEA_026960</name>
</gene>
<evidence type="ECO:0000259" key="7">
    <source>
        <dbReference type="Pfam" id="PF00931"/>
    </source>
</evidence>
<protein>
    <recommendedName>
        <fullName evidence="13">NB-ARC domain-containing protein</fullName>
    </recommendedName>
</protein>
<dbReference type="PANTHER" id="PTHR36766">
    <property type="entry name" value="PLANT BROAD-SPECTRUM MILDEW RESISTANCE PROTEIN RPW8"/>
    <property type="match status" value="1"/>
</dbReference>
<feature type="domain" description="Disease resistance protein At4g27190-like leucine-rich repeats" evidence="9">
    <location>
        <begin position="1008"/>
        <end position="1115"/>
    </location>
</feature>
<dbReference type="Gene3D" id="1.10.10.10">
    <property type="entry name" value="Winged helix-like DNA-binding domain superfamily/Winged helix DNA-binding domain"/>
    <property type="match status" value="1"/>
</dbReference>
<accession>A0A4S4F0H0</accession>
<dbReference type="InterPro" id="IPR041118">
    <property type="entry name" value="Rx_N"/>
</dbReference>
<keyword evidence="4" id="KW-0547">Nucleotide-binding</keyword>
<dbReference type="SUPFAM" id="SSF52540">
    <property type="entry name" value="P-loop containing nucleoside triphosphate hydrolases"/>
    <property type="match status" value="1"/>
</dbReference>
<dbReference type="InterPro" id="IPR032675">
    <property type="entry name" value="LRR_dom_sf"/>
</dbReference>
<dbReference type="InterPro" id="IPR056789">
    <property type="entry name" value="LRR_R13L1-DRL21"/>
</dbReference>
<keyword evidence="12" id="KW-1185">Reference proteome</keyword>
<dbReference type="InterPro" id="IPR057135">
    <property type="entry name" value="At4g27190-like_LRR"/>
</dbReference>